<proteinExistence type="predicted"/>
<protein>
    <submittedName>
        <fullName evidence="2">Putative quinol monooxygenase YgiN</fullName>
        <ecNumber evidence="2">1.-.-.-</ecNumber>
    </submittedName>
</protein>
<dbReference type="GO" id="GO:0004497">
    <property type="term" value="F:monooxygenase activity"/>
    <property type="evidence" value="ECO:0007669"/>
    <property type="project" value="UniProtKB-KW"/>
</dbReference>
<dbReference type="EMBL" id="CP036339">
    <property type="protein sequence ID" value="QDT72273.1"/>
    <property type="molecule type" value="Genomic_DNA"/>
</dbReference>
<dbReference type="AlphaFoldDB" id="A0A517TV66"/>
<dbReference type="Pfam" id="PF03992">
    <property type="entry name" value="ABM"/>
    <property type="match status" value="1"/>
</dbReference>
<keyword evidence="3" id="KW-1185">Reference proteome</keyword>
<organism evidence="2 3">
    <name type="scientific">Lacipirellula limnantheis</name>
    <dbReference type="NCBI Taxonomy" id="2528024"/>
    <lineage>
        <taxon>Bacteria</taxon>
        <taxon>Pseudomonadati</taxon>
        <taxon>Planctomycetota</taxon>
        <taxon>Planctomycetia</taxon>
        <taxon>Pirellulales</taxon>
        <taxon>Lacipirellulaceae</taxon>
        <taxon>Lacipirellula</taxon>
    </lineage>
</organism>
<dbReference type="KEGG" id="llh:I41_14450"/>
<name>A0A517TV66_9BACT</name>
<dbReference type="EC" id="1.-.-.-" evidence="2"/>
<keyword evidence="2" id="KW-0503">Monooxygenase</keyword>
<dbReference type="InterPro" id="IPR007138">
    <property type="entry name" value="ABM_dom"/>
</dbReference>
<dbReference type="Gene3D" id="3.30.70.100">
    <property type="match status" value="1"/>
</dbReference>
<dbReference type="InterPro" id="IPR011008">
    <property type="entry name" value="Dimeric_a/b-barrel"/>
</dbReference>
<evidence type="ECO:0000259" key="1">
    <source>
        <dbReference type="PROSITE" id="PS51725"/>
    </source>
</evidence>
<keyword evidence="2" id="KW-0560">Oxidoreductase</keyword>
<dbReference type="PROSITE" id="PS51725">
    <property type="entry name" value="ABM"/>
    <property type="match status" value="1"/>
</dbReference>
<gene>
    <name evidence="2" type="primary">ygiN</name>
    <name evidence="2" type="ORF">I41_14450</name>
</gene>
<feature type="domain" description="ABM" evidence="1">
    <location>
        <begin position="26"/>
        <end position="122"/>
    </location>
</feature>
<dbReference type="Proteomes" id="UP000317909">
    <property type="component" value="Chromosome"/>
</dbReference>
<sequence>MLDDNRFLASRNGAADTNPQCHNAMIHVIATIELTEGSRERFLAEFHRIIDVVRDEDGCVEYGPAIDLATSVSSAPARENVVTVIEKWTNTASLEAHLKAPHMATYRDRVKDIVRSVNIQVLSPA</sequence>
<accession>A0A517TV66</accession>
<dbReference type="PANTHER" id="PTHR33336">
    <property type="entry name" value="QUINOL MONOOXYGENASE YGIN-RELATED"/>
    <property type="match status" value="1"/>
</dbReference>
<evidence type="ECO:0000313" key="2">
    <source>
        <dbReference type="EMBL" id="QDT72273.1"/>
    </source>
</evidence>
<dbReference type="GO" id="GO:0005829">
    <property type="term" value="C:cytosol"/>
    <property type="evidence" value="ECO:0007669"/>
    <property type="project" value="TreeGrafter"/>
</dbReference>
<dbReference type="PANTHER" id="PTHR33336:SF3">
    <property type="entry name" value="ABM DOMAIN-CONTAINING PROTEIN"/>
    <property type="match status" value="1"/>
</dbReference>
<dbReference type="InterPro" id="IPR050744">
    <property type="entry name" value="AI-2_Isomerase_LsrG"/>
</dbReference>
<reference evidence="2 3" key="1">
    <citation type="submission" date="2019-02" db="EMBL/GenBank/DDBJ databases">
        <title>Deep-cultivation of Planctomycetes and their phenomic and genomic characterization uncovers novel biology.</title>
        <authorList>
            <person name="Wiegand S."/>
            <person name="Jogler M."/>
            <person name="Boedeker C."/>
            <person name="Pinto D."/>
            <person name="Vollmers J."/>
            <person name="Rivas-Marin E."/>
            <person name="Kohn T."/>
            <person name="Peeters S.H."/>
            <person name="Heuer A."/>
            <person name="Rast P."/>
            <person name="Oberbeckmann S."/>
            <person name="Bunk B."/>
            <person name="Jeske O."/>
            <person name="Meyerdierks A."/>
            <person name="Storesund J.E."/>
            <person name="Kallscheuer N."/>
            <person name="Luecker S."/>
            <person name="Lage O.M."/>
            <person name="Pohl T."/>
            <person name="Merkel B.J."/>
            <person name="Hornburger P."/>
            <person name="Mueller R.-W."/>
            <person name="Bruemmer F."/>
            <person name="Labrenz M."/>
            <person name="Spormann A.M."/>
            <person name="Op den Camp H."/>
            <person name="Overmann J."/>
            <person name="Amann R."/>
            <person name="Jetten M.S.M."/>
            <person name="Mascher T."/>
            <person name="Medema M.H."/>
            <person name="Devos D.P."/>
            <person name="Kaster A.-K."/>
            <person name="Ovreas L."/>
            <person name="Rohde M."/>
            <person name="Galperin M.Y."/>
            <person name="Jogler C."/>
        </authorList>
    </citation>
    <scope>NUCLEOTIDE SEQUENCE [LARGE SCALE GENOMIC DNA]</scope>
    <source>
        <strain evidence="2 3">I41</strain>
    </source>
</reference>
<evidence type="ECO:0000313" key="3">
    <source>
        <dbReference type="Proteomes" id="UP000317909"/>
    </source>
</evidence>
<dbReference type="SUPFAM" id="SSF54909">
    <property type="entry name" value="Dimeric alpha+beta barrel"/>
    <property type="match status" value="1"/>
</dbReference>